<dbReference type="Gene3D" id="3.40.50.300">
    <property type="entry name" value="P-loop containing nucleotide triphosphate hydrolases"/>
    <property type="match status" value="1"/>
</dbReference>
<dbReference type="InterPro" id="IPR011704">
    <property type="entry name" value="ATPase_dyneun-rel_AAA"/>
</dbReference>
<dbReference type="Proteomes" id="UP000236311">
    <property type="component" value="Unassembled WGS sequence"/>
</dbReference>
<feature type="compositionally biased region" description="Acidic residues" evidence="1">
    <location>
        <begin position="355"/>
        <end position="372"/>
    </location>
</feature>
<evidence type="ECO:0000259" key="2">
    <source>
        <dbReference type="Pfam" id="PF07728"/>
    </source>
</evidence>
<feature type="region of interest" description="Disordered" evidence="1">
    <location>
        <begin position="339"/>
        <end position="372"/>
    </location>
</feature>
<dbReference type="InterPro" id="IPR021961">
    <property type="entry name" value="McrB_DNA-bd"/>
</dbReference>
<evidence type="ECO:0000259" key="3">
    <source>
        <dbReference type="Pfam" id="PF12102"/>
    </source>
</evidence>
<accession>A0A2K4ZAX3</accession>
<evidence type="ECO:0000313" key="5">
    <source>
        <dbReference type="Proteomes" id="UP000236311"/>
    </source>
</evidence>
<dbReference type="InterPro" id="IPR027417">
    <property type="entry name" value="P-loop_NTPase"/>
</dbReference>
<dbReference type="Gene3D" id="3.30.920.90">
    <property type="match status" value="1"/>
</dbReference>
<feature type="compositionally biased region" description="Basic and acidic residues" evidence="1">
    <location>
        <begin position="339"/>
        <end position="354"/>
    </location>
</feature>
<organism evidence="4 5">
    <name type="scientific">Acetatifactor muris</name>
    <dbReference type="NCBI Taxonomy" id="879566"/>
    <lineage>
        <taxon>Bacteria</taxon>
        <taxon>Bacillati</taxon>
        <taxon>Bacillota</taxon>
        <taxon>Clostridia</taxon>
        <taxon>Lachnospirales</taxon>
        <taxon>Lachnospiraceae</taxon>
        <taxon>Acetatifactor</taxon>
    </lineage>
</organism>
<dbReference type="PANTHER" id="PTHR37291">
    <property type="entry name" value="5-METHYLCYTOSINE-SPECIFIC RESTRICTION ENZYME B"/>
    <property type="match status" value="1"/>
</dbReference>
<evidence type="ECO:0000313" key="4">
    <source>
        <dbReference type="EMBL" id="SOY27615.1"/>
    </source>
</evidence>
<dbReference type="GO" id="GO:0016887">
    <property type="term" value="F:ATP hydrolysis activity"/>
    <property type="evidence" value="ECO:0007669"/>
    <property type="project" value="InterPro"/>
</dbReference>
<keyword evidence="5" id="KW-1185">Reference proteome</keyword>
<protein>
    <submittedName>
        <fullName evidence="4">5-methylcytosine-specific restriction enzyme subunit McrB</fullName>
    </submittedName>
</protein>
<dbReference type="EMBL" id="OFSM01000002">
    <property type="protein sequence ID" value="SOY27615.1"/>
    <property type="molecule type" value="Genomic_DNA"/>
</dbReference>
<evidence type="ECO:0000256" key="1">
    <source>
        <dbReference type="SAM" id="MobiDB-lite"/>
    </source>
</evidence>
<sequence length="775" mass="87604">MGDYILKKIVDQSVLNAGMTIPVENHQKILEELGLDLNKGDKQNITIKINNHEYAAKITCVNYSEKYSKRTAIQIRYAEKSPICQALNSIFKYSAGNIARRKAEDSGKKKQLSVEKEYIEVFSAGKNTLEFKCYSKDAATPAVFSTDVLIKPVIEHFLNNYIKAKQEKLAGHATGIYIRKDAPKALYQTGLVDRENYLITGSVGQGNWATIPWLGIFDRNFTTTATQGVYIVYLLAADGNSLYLTFNQGCTGNKKGHSKKEAIRIMREKAKEITSQIDGRGFAADEEIDLGEGLTELGELYSKGTIFYRKYTKGNVPEEAELRDDLARMMEIYREYEEKMSEKRKGATDNKSDMESDLESDPASDIETDDEPDIIPGDELWGDEEQVDTKEAISGIKKYIESKGFTYSGNLIENFYLSLKSKPFVILAGISGTGKTRLVKLFAEAIGATSAESGGNGRYQLVPVRPDWSDSSDLFGHTNLRGEFIPGAITDFVKAAGEHPKVPYFLCLDEMNLARVEYYLSDFLSVIETRRWSGDRIVTDQIILDKAAEKDYGRMSLPENLYVVGTVNMDETTFPFSKKVLDRANTIEFSHVNLELEFDGESDTETDPEVDFMGDNPEPVLLRNGFLKAEYIVLKTDIKKEQQDLAIKVCTELQTINDILQKANAHVGYRVRDEIVFYMLNNAEAGLLDYRDALDNEIMQKLLPRIQGSSAAVKELLCRLFQKCAGDYSGFMQDSIWKQMEAYIDGRDCVYRNSAEKICYMMRRYEEDGFTSYWL</sequence>
<dbReference type="SUPFAM" id="SSF52540">
    <property type="entry name" value="P-loop containing nucleoside triphosphate hydrolases"/>
    <property type="match status" value="1"/>
</dbReference>
<dbReference type="InterPro" id="IPR052934">
    <property type="entry name" value="Methyl-DNA_Rec/Restrict_Enz"/>
</dbReference>
<reference evidence="4 5" key="1">
    <citation type="submission" date="2018-01" db="EMBL/GenBank/DDBJ databases">
        <authorList>
            <person name="Gaut B.S."/>
            <person name="Morton B.R."/>
            <person name="Clegg M.T."/>
            <person name="Duvall M.R."/>
        </authorList>
    </citation>
    <scope>NUCLEOTIDE SEQUENCE [LARGE SCALE GENOMIC DNA]</scope>
    <source>
        <strain evidence="4">GP69</strain>
    </source>
</reference>
<proteinExistence type="predicted"/>
<dbReference type="Pfam" id="PF12102">
    <property type="entry name" value="MrcB_N"/>
    <property type="match status" value="1"/>
</dbReference>
<feature type="domain" description="ATPase dynein-related AAA" evidence="2">
    <location>
        <begin position="425"/>
        <end position="569"/>
    </location>
</feature>
<dbReference type="Pfam" id="PF07728">
    <property type="entry name" value="AAA_5"/>
    <property type="match status" value="1"/>
</dbReference>
<name>A0A2K4ZAX3_9FIRM</name>
<gene>
    <name evidence="4" type="ORF">AMURIS_00319</name>
</gene>
<dbReference type="GO" id="GO:0005524">
    <property type="term" value="F:ATP binding"/>
    <property type="evidence" value="ECO:0007669"/>
    <property type="project" value="InterPro"/>
</dbReference>
<dbReference type="PANTHER" id="PTHR37291:SF1">
    <property type="entry name" value="TYPE IV METHYL-DIRECTED RESTRICTION ENZYME ECOKMCRB SUBUNIT"/>
    <property type="match status" value="1"/>
</dbReference>
<dbReference type="AlphaFoldDB" id="A0A2K4ZAX3"/>
<feature type="domain" description="Type IV methyl-directed restriction enzyme EcoKMcrB subunit DNA-binding" evidence="3">
    <location>
        <begin position="158"/>
        <end position="337"/>
    </location>
</feature>